<dbReference type="EMBL" id="RWGY01000002">
    <property type="protein sequence ID" value="TVU50133.1"/>
    <property type="molecule type" value="Genomic_DNA"/>
</dbReference>
<evidence type="ECO:0000256" key="9">
    <source>
        <dbReference type="ARBA" id="ARBA00023239"/>
    </source>
</evidence>
<keyword evidence="6" id="KW-0521">NADP</keyword>
<organism evidence="13 14">
    <name type="scientific">Eragrostis curvula</name>
    <name type="common">weeping love grass</name>
    <dbReference type="NCBI Taxonomy" id="38414"/>
    <lineage>
        <taxon>Eukaryota</taxon>
        <taxon>Viridiplantae</taxon>
        <taxon>Streptophyta</taxon>
        <taxon>Embryophyta</taxon>
        <taxon>Tracheophyta</taxon>
        <taxon>Spermatophyta</taxon>
        <taxon>Magnoliopsida</taxon>
        <taxon>Liliopsida</taxon>
        <taxon>Poales</taxon>
        <taxon>Poaceae</taxon>
        <taxon>PACMAD clade</taxon>
        <taxon>Chloridoideae</taxon>
        <taxon>Eragrostideae</taxon>
        <taxon>Eragrostidinae</taxon>
        <taxon>Eragrostis</taxon>
    </lineage>
</organism>
<dbReference type="InterPro" id="IPR006694">
    <property type="entry name" value="Fatty_acid_hydroxylase"/>
</dbReference>
<dbReference type="InterPro" id="IPR050307">
    <property type="entry name" value="Sterol_Desaturase_Related"/>
</dbReference>
<evidence type="ECO:0000256" key="4">
    <source>
        <dbReference type="ARBA" id="ARBA00022692"/>
    </source>
</evidence>
<proteinExistence type="inferred from homology"/>
<dbReference type="GO" id="GO:0005789">
    <property type="term" value="C:endoplasmic reticulum membrane"/>
    <property type="evidence" value="ECO:0007669"/>
    <property type="project" value="UniProtKB-SubCell"/>
</dbReference>
<dbReference type="Proteomes" id="UP000324897">
    <property type="component" value="Chromosome 6"/>
</dbReference>
<evidence type="ECO:0000256" key="1">
    <source>
        <dbReference type="ARBA" id="ARBA00004477"/>
    </source>
</evidence>
<keyword evidence="8 11" id="KW-0472">Membrane</keyword>
<evidence type="ECO:0000256" key="2">
    <source>
        <dbReference type="ARBA" id="ARBA00009324"/>
    </source>
</evidence>
<comment type="caution">
    <text evidence="13">The sequence shown here is derived from an EMBL/GenBank/DDBJ whole genome shotgun (WGS) entry which is preliminary data.</text>
</comment>
<comment type="subcellular location">
    <subcellularLocation>
        <location evidence="1">Endoplasmic reticulum membrane</location>
        <topology evidence="1">Multi-pass membrane protein</topology>
    </subcellularLocation>
</comment>
<dbReference type="Pfam" id="PF04116">
    <property type="entry name" value="FA_hydroxylase"/>
    <property type="match status" value="1"/>
</dbReference>
<feature type="non-terminal residue" evidence="13">
    <location>
        <position position="1"/>
    </location>
</feature>
<evidence type="ECO:0000256" key="8">
    <source>
        <dbReference type="ARBA" id="ARBA00023136"/>
    </source>
</evidence>
<comment type="catalytic activity">
    <reaction evidence="10">
        <text>a long-chain fatty aldehyde + 2 NADPH + O2 + H(+) = a long-chain alkane + formate + 2 NADP(+) + H2O</text>
        <dbReference type="Rhea" id="RHEA:21440"/>
        <dbReference type="ChEBI" id="CHEBI:15377"/>
        <dbReference type="ChEBI" id="CHEBI:15378"/>
        <dbReference type="ChEBI" id="CHEBI:15379"/>
        <dbReference type="ChEBI" id="CHEBI:15740"/>
        <dbReference type="ChEBI" id="CHEBI:17176"/>
        <dbReference type="ChEBI" id="CHEBI:57783"/>
        <dbReference type="ChEBI" id="CHEBI:58349"/>
        <dbReference type="ChEBI" id="CHEBI:83563"/>
        <dbReference type="EC" id="4.1.99.5"/>
    </reaction>
</comment>
<dbReference type="Gramene" id="TVU50133">
    <property type="protein sequence ID" value="TVU50133"/>
    <property type="gene ID" value="EJB05_01490"/>
</dbReference>
<evidence type="ECO:0000313" key="13">
    <source>
        <dbReference type="EMBL" id="TVU50133.1"/>
    </source>
</evidence>
<keyword evidence="4 11" id="KW-0812">Transmembrane</keyword>
<dbReference type="OrthoDB" id="1658724at2759"/>
<comment type="similarity">
    <text evidence="2">Belongs to the sterol desaturase family.</text>
</comment>
<evidence type="ECO:0000256" key="5">
    <source>
        <dbReference type="ARBA" id="ARBA00022824"/>
    </source>
</evidence>
<reference evidence="13 14" key="1">
    <citation type="journal article" date="2019" name="Sci. Rep.">
        <title>A high-quality genome of Eragrostis curvula grass provides insights into Poaceae evolution and supports new strategies to enhance forage quality.</title>
        <authorList>
            <person name="Carballo J."/>
            <person name="Santos B.A.C.M."/>
            <person name="Zappacosta D."/>
            <person name="Garbus I."/>
            <person name="Selva J.P."/>
            <person name="Gallo C.A."/>
            <person name="Diaz A."/>
            <person name="Albertini E."/>
            <person name="Caccamo M."/>
            <person name="Echenique V."/>
        </authorList>
    </citation>
    <scope>NUCLEOTIDE SEQUENCE [LARGE SCALE GENOMIC DNA]</scope>
    <source>
        <strain evidence="14">cv. Victoria</strain>
        <tissue evidence="13">Leaf</tissue>
    </source>
</reference>
<name>A0A5J9WPQ1_9POAL</name>
<evidence type="ECO:0000256" key="10">
    <source>
        <dbReference type="ARBA" id="ARBA00047909"/>
    </source>
</evidence>
<keyword evidence="5" id="KW-0256">Endoplasmic reticulum</keyword>
<keyword evidence="9" id="KW-0456">Lyase</keyword>
<dbReference type="GO" id="GO:0008610">
    <property type="term" value="P:lipid biosynthetic process"/>
    <property type="evidence" value="ECO:0007669"/>
    <property type="project" value="InterPro"/>
</dbReference>
<evidence type="ECO:0000313" key="14">
    <source>
        <dbReference type="Proteomes" id="UP000324897"/>
    </source>
</evidence>
<dbReference type="GO" id="GO:0071771">
    <property type="term" value="F:aldehyde oxygenase (deformylating) activity"/>
    <property type="evidence" value="ECO:0007669"/>
    <property type="project" value="UniProtKB-EC"/>
</dbReference>
<evidence type="ECO:0000256" key="7">
    <source>
        <dbReference type="ARBA" id="ARBA00022989"/>
    </source>
</evidence>
<gene>
    <name evidence="13" type="ORF">EJB05_01490</name>
</gene>
<dbReference type="PANTHER" id="PTHR11863">
    <property type="entry name" value="STEROL DESATURASE"/>
    <property type="match status" value="1"/>
</dbReference>
<dbReference type="GO" id="GO:0005506">
    <property type="term" value="F:iron ion binding"/>
    <property type="evidence" value="ECO:0007669"/>
    <property type="project" value="InterPro"/>
</dbReference>
<evidence type="ECO:0000256" key="6">
    <source>
        <dbReference type="ARBA" id="ARBA00022857"/>
    </source>
</evidence>
<accession>A0A5J9WPQ1</accession>
<keyword evidence="14" id="KW-1185">Reference proteome</keyword>
<feature type="domain" description="Fatty acid hydroxylase" evidence="12">
    <location>
        <begin position="125"/>
        <end position="259"/>
    </location>
</feature>
<dbReference type="AlphaFoldDB" id="A0A5J9WPQ1"/>
<dbReference type="EC" id="4.1.99.5" evidence="3"/>
<sequence>MQEAEAVLGRTMTWAEVAWFRYSAAMPDSWLMCHNALAFGIVFLVVPLPLILLEQFAPAVALRYKLQPKVRPLSATAHLRNIMVGGRKMLLLYAPHQLMYLITFKIAGVRTGIPLPPAGEVVAKVVVYALLEDYLSYWIHRFLHTKWAYRNIHYVHHELRAPTGFNAVYAHWADLNVSTVTIIVYLAIVPCHVTVHWLWYALRAIENLESHSGYDFPFNPKRFIPFYGGAEFHDYHHRVEGRQSNLAPIFTYCDYIYRTDKGYRYHKARLAERKKLAGEDNMGKRGSKQGRQD</sequence>
<evidence type="ECO:0000256" key="3">
    <source>
        <dbReference type="ARBA" id="ARBA00013146"/>
    </source>
</evidence>
<evidence type="ECO:0000259" key="12">
    <source>
        <dbReference type="Pfam" id="PF04116"/>
    </source>
</evidence>
<evidence type="ECO:0000256" key="11">
    <source>
        <dbReference type="SAM" id="Phobius"/>
    </source>
</evidence>
<keyword evidence="7 11" id="KW-1133">Transmembrane helix</keyword>
<protein>
    <recommendedName>
        <fullName evidence="3">aldehyde oxygenase (deformylating)</fullName>
        <ecNumber evidence="3">4.1.99.5</ecNumber>
    </recommendedName>
</protein>
<dbReference type="GO" id="GO:0016491">
    <property type="term" value="F:oxidoreductase activity"/>
    <property type="evidence" value="ECO:0007669"/>
    <property type="project" value="InterPro"/>
</dbReference>
<feature type="transmembrane region" description="Helical" evidence="11">
    <location>
        <begin position="36"/>
        <end position="62"/>
    </location>
</feature>